<keyword evidence="4 12" id="KW-0732">Signal</keyword>
<dbReference type="GeneID" id="101670252"/>
<dbReference type="Pfam" id="PF13895">
    <property type="entry name" value="Ig_2"/>
    <property type="match status" value="1"/>
</dbReference>
<dbReference type="SUPFAM" id="SSF48726">
    <property type="entry name" value="Immunoglobulin"/>
    <property type="match status" value="8"/>
</dbReference>
<dbReference type="SMART" id="SM00408">
    <property type="entry name" value="IGc2"/>
    <property type="match status" value="4"/>
</dbReference>
<feature type="signal peptide" evidence="12">
    <location>
        <begin position="1"/>
        <end position="27"/>
    </location>
</feature>
<dbReference type="GO" id="GO:0002764">
    <property type="term" value="P:immune response-regulating signaling pathway"/>
    <property type="evidence" value="ECO:0007669"/>
    <property type="project" value="TreeGrafter"/>
</dbReference>
<evidence type="ECO:0000256" key="3">
    <source>
        <dbReference type="ARBA" id="ARBA00022692"/>
    </source>
</evidence>
<gene>
    <name evidence="15" type="primary">LOC101670252</name>
</gene>
<feature type="region of interest" description="Disordered" evidence="11">
    <location>
        <begin position="906"/>
        <end position="967"/>
    </location>
</feature>
<keyword evidence="8" id="KW-1015">Disulfide bond</keyword>
<feature type="domain" description="Ig-like" evidence="13">
    <location>
        <begin position="815"/>
        <end position="898"/>
    </location>
</feature>
<evidence type="ECO:0000256" key="12">
    <source>
        <dbReference type="SAM" id="SignalP"/>
    </source>
</evidence>
<dbReference type="GO" id="GO:0032396">
    <property type="term" value="F:inhibitory MHC class I receptor activity"/>
    <property type="evidence" value="ECO:0007669"/>
    <property type="project" value="TreeGrafter"/>
</dbReference>
<evidence type="ECO:0000256" key="10">
    <source>
        <dbReference type="ARBA" id="ARBA00023319"/>
    </source>
</evidence>
<dbReference type="FunFam" id="2.60.40.10:FF:000049">
    <property type="entry name" value="Leukocyte immunoglobulin-like receptor subfamily B member 1"/>
    <property type="match status" value="8"/>
</dbReference>
<dbReference type="GO" id="GO:0005886">
    <property type="term" value="C:plasma membrane"/>
    <property type="evidence" value="ECO:0007669"/>
    <property type="project" value="UniProtKB-SubCell"/>
</dbReference>
<reference evidence="15" key="1">
    <citation type="submission" date="2025-08" db="UniProtKB">
        <authorList>
            <consortium name="RefSeq"/>
        </authorList>
    </citation>
    <scope>IDENTIFICATION</scope>
    <source>
        <tissue evidence="15">Brain</tissue>
    </source>
</reference>
<keyword evidence="5" id="KW-0677">Repeat</keyword>
<dbReference type="InterPro" id="IPR050412">
    <property type="entry name" value="Ig-like_Receptors_ImmuneReg"/>
</dbReference>
<dbReference type="InterPro" id="IPR013783">
    <property type="entry name" value="Ig-like_fold"/>
</dbReference>
<feature type="compositionally biased region" description="Polar residues" evidence="11">
    <location>
        <begin position="488"/>
        <end position="500"/>
    </location>
</feature>
<dbReference type="Pfam" id="PF00047">
    <property type="entry name" value="ig"/>
    <property type="match status" value="3"/>
</dbReference>
<dbReference type="Gene3D" id="2.60.40.10">
    <property type="entry name" value="Immunoglobulins"/>
    <property type="match status" value="8"/>
</dbReference>
<dbReference type="AlphaFoldDB" id="A0A8U0UYB3"/>
<evidence type="ECO:0000256" key="11">
    <source>
        <dbReference type="SAM" id="MobiDB-lite"/>
    </source>
</evidence>
<keyword evidence="7" id="KW-0472">Membrane</keyword>
<sequence>MTGRTGLCVATPCVFVCPVVTVGPRSAEPQPEKGDTMTPTLTALFCFGLSMSPQTQVQTGTHPKPTIWAEPGSMMPWGTPVTIWCQGSLEAQEYRLGKDGDSWNWDSQKPLEPGDKAKFSITHMTDVYAGRYRCDYLSPTGWSEPSDTLELVVVTGSQDQPTLSALPSPVVTLGGNVTLQCTSWMGIHRFILMKEGERQPSWTLVSQAAPGGGTQALFPVGPVTPNHRWRFRCYGYYSNTPQVWSYPSDPLELLVSDPGVRTGEGEARGDSAPAIQGWSLPGVSGKPSLLTQQGPVVTSGQNLSLQCCSDVGYNRFALSKEGAPDPPWQLGRQTQAGLSGTDFTLGPVRPSHGGRYTCYGGHTLSSEWSAPSDPLDILLAGQLPFTPSLSVQPGPTVAPGENVTLLCQSQSSVDTFLLSKEGAADPPLRLRSQYRAGQHQTEFYMSSVTSAQEGTYRCYGSASTSPYLLSQPSDPLELLVSEAAGTVSPPQNNSDPSSASDSRDYMVENLTRMGVAVLILVVLGILLLEAQHSQRRTPDSGSLEAQEYHLHKEGDSWNWETRKPLESGYKANFSITYMTDVYAGRYRCDYERPNDWSEYSDPLELVVTGSHGQPSLSALPSPVVTSGGNVTFQCASRMGFHTFVLMKEGERQPSWALNSQPAPRGGTQALFPVGSVTPSLRWTVRCYGYYSNTPQVWSDPSDPLELLVLGVSGKPTLLTQPGSLMMPGQSVTLQCRSDVGYDRFALSKEGAPDPPRQLGKQPQAGLSGADFPLGPVKPSHGGRYTCYGGYTLSSEWSAPSDPLDILLTGQLPYTPSLSVQPRRMVAPGENVTLLCQSQSSVDTFLLTKEGVADPLLRLRSQYRAGQHRAEFPLMPVTSDHGGSYRCYGSASTSPYLLSQPSDPLELLVSGAADPEPKDRGLHDSSSPAAATQEESFSDAAMQDTQPEEGVELNHQQNTQNEDPQGPTYIQVSLSRSRFRWGLATSPFPVSEGLLDSEDRQAEENRQTDCQVAAYDTPQDVTYTQLHPLTLRQETRASPPSQLGEPTAEPSVYAALAMH</sequence>
<dbReference type="GO" id="GO:0019221">
    <property type="term" value="P:cytokine-mediated signaling pathway"/>
    <property type="evidence" value="ECO:0007669"/>
    <property type="project" value="TreeGrafter"/>
</dbReference>
<accession>A0A8U0UYB3</accession>
<feature type="region of interest" description="Disordered" evidence="11">
    <location>
        <begin position="745"/>
        <end position="772"/>
    </location>
</feature>
<evidence type="ECO:0000256" key="1">
    <source>
        <dbReference type="ARBA" id="ARBA00004162"/>
    </source>
</evidence>
<dbReference type="InterPro" id="IPR003599">
    <property type="entry name" value="Ig_sub"/>
</dbReference>
<proteinExistence type="predicted"/>
<evidence type="ECO:0000259" key="13">
    <source>
        <dbReference type="PROSITE" id="PS50835"/>
    </source>
</evidence>
<dbReference type="CDD" id="cd05751">
    <property type="entry name" value="IgC2_D1_LILR_KIR_like"/>
    <property type="match status" value="1"/>
</dbReference>
<keyword evidence="10" id="KW-0393">Immunoglobulin domain</keyword>
<evidence type="ECO:0000256" key="5">
    <source>
        <dbReference type="ARBA" id="ARBA00022737"/>
    </source>
</evidence>
<dbReference type="SMART" id="SM00409">
    <property type="entry name" value="IG"/>
    <property type="match status" value="7"/>
</dbReference>
<protein>
    <submittedName>
        <fullName evidence="15">Leukocyte immunoglobulin-like receptor subfamily B member 3</fullName>
    </submittedName>
</protein>
<keyword evidence="6" id="KW-1133">Transmembrane helix</keyword>
<evidence type="ECO:0000256" key="2">
    <source>
        <dbReference type="ARBA" id="ARBA00022475"/>
    </source>
</evidence>
<evidence type="ECO:0000256" key="4">
    <source>
        <dbReference type="ARBA" id="ARBA00022729"/>
    </source>
</evidence>
<keyword evidence="3" id="KW-0812">Transmembrane</keyword>
<evidence type="ECO:0000256" key="9">
    <source>
        <dbReference type="ARBA" id="ARBA00023180"/>
    </source>
</evidence>
<feature type="chain" id="PRO_5035825654" evidence="12">
    <location>
        <begin position="28"/>
        <end position="1058"/>
    </location>
</feature>
<dbReference type="RefSeq" id="XP_044933199.1">
    <property type="nucleotide sequence ID" value="XM_045077264.1"/>
</dbReference>
<feature type="domain" description="Ig-like" evidence="13">
    <location>
        <begin position="281"/>
        <end position="376"/>
    </location>
</feature>
<name>A0A8U0UYB3_MUSPF</name>
<dbReference type="InterPro" id="IPR036179">
    <property type="entry name" value="Ig-like_dom_sf"/>
</dbReference>
<dbReference type="InterPro" id="IPR007110">
    <property type="entry name" value="Ig-like_dom"/>
</dbReference>
<keyword evidence="2" id="KW-1003">Cell membrane</keyword>
<keyword evidence="14" id="KW-1185">Reference proteome</keyword>
<dbReference type="InterPro" id="IPR013151">
    <property type="entry name" value="Immunoglobulin_dom"/>
</dbReference>
<keyword evidence="9" id="KW-0325">Glycoprotein</keyword>
<feature type="region of interest" description="Disordered" evidence="11">
    <location>
        <begin position="1032"/>
        <end position="1058"/>
    </location>
</feature>
<dbReference type="OrthoDB" id="9427497at2759"/>
<dbReference type="PROSITE" id="PS50835">
    <property type="entry name" value="IG_LIKE"/>
    <property type="match status" value="3"/>
</dbReference>
<evidence type="ECO:0000256" key="6">
    <source>
        <dbReference type="ARBA" id="ARBA00022989"/>
    </source>
</evidence>
<comment type="subcellular location">
    <subcellularLocation>
        <location evidence="1">Cell membrane</location>
        <topology evidence="1">Single-pass membrane protein</topology>
    </subcellularLocation>
</comment>
<feature type="domain" description="Ig-like" evidence="13">
    <location>
        <begin position="387"/>
        <end position="470"/>
    </location>
</feature>
<dbReference type="PANTHER" id="PTHR11738:SF179">
    <property type="entry name" value="LEUKOCYTE IMMUNOGLOBULIN-LIKE RECEPTOR SUBFAMILY A MEMBER 5"/>
    <property type="match status" value="1"/>
</dbReference>
<evidence type="ECO:0000313" key="14">
    <source>
        <dbReference type="Proteomes" id="UP000000715"/>
    </source>
</evidence>
<feature type="compositionally biased region" description="Polar residues" evidence="11">
    <location>
        <begin position="923"/>
        <end position="934"/>
    </location>
</feature>
<dbReference type="InterPro" id="IPR003598">
    <property type="entry name" value="Ig_sub2"/>
</dbReference>
<dbReference type="PANTHER" id="PTHR11738">
    <property type="entry name" value="MHC CLASS I NK CELL RECEPTOR"/>
    <property type="match status" value="1"/>
</dbReference>
<evidence type="ECO:0000256" key="7">
    <source>
        <dbReference type="ARBA" id="ARBA00023136"/>
    </source>
</evidence>
<feature type="compositionally biased region" description="Polar residues" evidence="11">
    <location>
        <begin position="953"/>
        <end position="967"/>
    </location>
</feature>
<dbReference type="Proteomes" id="UP000000715">
    <property type="component" value="Unplaced"/>
</dbReference>
<organism evidence="14 15">
    <name type="scientific">Mustela putorius furo</name>
    <name type="common">European domestic ferret</name>
    <name type="synonym">Mustela furo</name>
    <dbReference type="NCBI Taxonomy" id="9669"/>
    <lineage>
        <taxon>Eukaryota</taxon>
        <taxon>Metazoa</taxon>
        <taxon>Chordata</taxon>
        <taxon>Craniata</taxon>
        <taxon>Vertebrata</taxon>
        <taxon>Euteleostomi</taxon>
        <taxon>Mammalia</taxon>
        <taxon>Eutheria</taxon>
        <taxon>Laurasiatheria</taxon>
        <taxon>Carnivora</taxon>
        <taxon>Caniformia</taxon>
        <taxon>Musteloidea</taxon>
        <taxon>Mustelidae</taxon>
        <taxon>Mustelinae</taxon>
        <taxon>Mustela</taxon>
    </lineage>
</organism>
<evidence type="ECO:0000256" key="8">
    <source>
        <dbReference type="ARBA" id="ARBA00023157"/>
    </source>
</evidence>
<feature type="region of interest" description="Disordered" evidence="11">
    <location>
        <begin position="483"/>
        <end position="502"/>
    </location>
</feature>
<evidence type="ECO:0000313" key="15">
    <source>
        <dbReference type="RefSeq" id="XP_044933199.1"/>
    </source>
</evidence>